<dbReference type="EMBL" id="BART01002052">
    <property type="protein sequence ID" value="GAG55803.1"/>
    <property type="molecule type" value="Genomic_DNA"/>
</dbReference>
<organism evidence="1">
    <name type="scientific">marine sediment metagenome</name>
    <dbReference type="NCBI Taxonomy" id="412755"/>
    <lineage>
        <taxon>unclassified sequences</taxon>
        <taxon>metagenomes</taxon>
        <taxon>ecological metagenomes</taxon>
    </lineage>
</organism>
<accession>X0Z5X5</accession>
<proteinExistence type="predicted"/>
<comment type="caution">
    <text evidence="1">The sequence shown here is derived from an EMBL/GenBank/DDBJ whole genome shotgun (WGS) entry which is preliminary data.</text>
</comment>
<protein>
    <submittedName>
        <fullName evidence="1">Uncharacterized protein</fullName>
    </submittedName>
</protein>
<gene>
    <name evidence="1" type="ORF">S01H4_06586</name>
</gene>
<evidence type="ECO:0000313" key="1">
    <source>
        <dbReference type="EMBL" id="GAG55803.1"/>
    </source>
</evidence>
<sequence length="210" mass="24151">MSNHLKIEEAICSHPVAKFPYYHVKIKVRNDSSSDYFIDKLKINNRGARDYLIFNAESFVYEPRVDANSVSWIIARGDWAVNDGFAVNMELISEDAKEKETLAYNGRTPGCGGYWNKDWKYYFSVILTERDGIERKNEPVHISASVYDDRINDPVKEIRVVCVDAVSGKQEEIPSQVNSVSEPYKEVSDDTIQTNQGLLYSFLDEFRLKM</sequence>
<dbReference type="AlphaFoldDB" id="X0Z5X5"/>
<reference evidence="1" key="1">
    <citation type="journal article" date="2014" name="Front. Microbiol.">
        <title>High frequency of phylogenetically diverse reductive dehalogenase-homologous genes in deep subseafloor sedimentary metagenomes.</title>
        <authorList>
            <person name="Kawai M."/>
            <person name="Futagami T."/>
            <person name="Toyoda A."/>
            <person name="Takaki Y."/>
            <person name="Nishi S."/>
            <person name="Hori S."/>
            <person name="Arai W."/>
            <person name="Tsubouchi T."/>
            <person name="Morono Y."/>
            <person name="Uchiyama I."/>
            <person name="Ito T."/>
            <person name="Fujiyama A."/>
            <person name="Inagaki F."/>
            <person name="Takami H."/>
        </authorList>
    </citation>
    <scope>NUCLEOTIDE SEQUENCE</scope>
    <source>
        <strain evidence="1">Expedition CK06-06</strain>
    </source>
</reference>
<name>X0Z5X5_9ZZZZ</name>